<gene>
    <name evidence="3" type="ORF">FE251_03945</name>
</gene>
<dbReference type="InterPro" id="IPR036390">
    <property type="entry name" value="WH_DNA-bd_sf"/>
</dbReference>
<evidence type="ECO:0000259" key="2">
    <source>
        <dbReference type="Pfam" id="PF09339"/>
    </source>
</evidence>
<dbReference type="Pfam" id="PF00480">
    <property type="entry name" value="ROK"/>
    <property type="match status" value="1"/>
</dbReference>
<keyword evidence="4" id="KW-1185">Reference proteome</keyword>
<feature type="domain" description="HTH iclR-type" evidence="2">
    <location>
        <begin position="37"/>
        <end position="72"/>
    </location>
</feature>
<dbReference type="RefSeq" id="WP_139071082.1">
    <property type="nucleotide sequence ID" value="NZ_CP040899.1"/>
</dbReference>
<organism evidence="3 4">
    <name type="scientific">Georgenia wutianyii</name>
    <dbReference type="NCBI Taxonomy" id="2585135"/>
    <lineage>
        <taxon>Bacteria</taxon>
        <taxon>Bacillati</taxon>
        <taxon>Actinomycetota</taxon>
        <taxon>Actinomycetes</taxon>
        <taxon>Micrococcales</taxon>
        <taxon>Bogoriellaceae</taxon>
        <taxon>Georgenia</taxon>
    </lineage>
</organism>
<dbReference type="InterPro" id="IPR018335">
    <property type="entry name" value="Tscrpt_reg_HTH_Crp-type_CS"/>
</dbReference>
<sequence length="414" mass="41667">MTALDDLRSDPPTTVGVGQAALRDQNLAVVATLAFAAPEPVSRAAIAAASGLTRSTVSRLVDELLAGGVLRELPRQVAGRGRPATPLAPARGTLVGLGLEVSPSYLGARLVDLNGDVLAEQVLPAHLERSDAHEVLARLSRLASQVLADSSEGWSTLAGVRLAVPGLVDSAGLVLRAPNLGWREVSPGDHLDAAVLAAAGGRPGPPPAVGVGNEADFAALAHALEVPGRPAGSASFFYVSADIGIGGACVVDGAPARGRHGWAGEIGHTLIDPAGPVCTCGARGCLEQYAGRDALLAAAGLAPDVEVEALAAAASEPGRAREAVAQAGRALGVAISNVVNLLDVADVVLGGQFVPLLPALRPAMEEELRSRVLAAPWLDVTLRAGEGGMPSLTGAAYAVLGDVVAGPSAWLQVA</sequence>
<dbReference type="Gene3D" id="1.10.10.10">
    <property type="entry name" value="Winged helix-like DNA-binding domain superfamily/Winged helix DNA-binding domain"/>
    <property type="match status" value="1"/>
</dbReference>
<accession>A0ABX5VQ14</accession>
<dbReference type="Proteomes" id="UP000313948">
    <property type="component" value="Chromosome"/>
</dbReference>
<dbReference type="EMBL" id="CP040899">
    <property type="protein sequence ID" value="QDB78625.1"/>
    <property type="molecule type" value="Genomic_DNA"/>
</dbReference>
<dbReference type="InterPro" id="IPR005471">
    <property type="entry name" value="Tscrpt_reg_IclR_N"/>
</dbReference>
<comment type="similarity">
    <text evidence="1">Belongs to the ROK (NagC/XylR) family.</text>
</comment>
<evidence type="ECO:0000313" key="4">
    <source>
        <dbReference type="Proteomes" id="UP000313948"/>
    </source>
</evidence>
<dbReference type="SUPFAM" id="SSF53067">
    <property type="entry name" value="Actin-like ATPase domain"/>
    <property type="match status" value="2"/>
</dbReference>
<protein>
    <submittedName>
        <fullName evidence="3">ROK family transcriptional regulator</fullName>
    </submittedName>
</protein>
<evidence type="ECO:0000313" key="3">
    <source>
        <dbReference type="EMBL" id="QDB78625.1"/>
    </source>
</evidence>
<dbReference type="PROSITE" id="PS00042">
    <property type="entry name" value="HTH_CRP_1"/>
    <property type="match status" value="1"/>
</dbReference>
<dbReference type="InterPro" id="IPR000600">
    <property type="entry name" value="ROK"/>
</dbReference>
<dbReference type="PANTHER" id="PTHR18964:SF149">
    <property type="entry name" value="BIFUNCTIONAL UDP-N-ACETYLGLUCOSAMINE 2-EPIMERASE_N-ACETYLMANNOSAMINE KINASE"/>
    <property type="match status" value="1"/>
</dbReference>
<dbReference type="InterPro" id="IPR043129">
    <property type="entry name" value="ATPase_NBD"/>
</dbReference>
<name>A0ABX5VQ14_9MICO</name>
<dbReference type="Gene3D" id="3.30.420.40">
    <property type="match status" value="2"/>
</dbReference>
<dbReference type="Pfam" id="PF09339">
    <property type="entry name" value="HTH_IclR"/>
    <property type="match status" value="1"/>
</dbReference>
<dbReference type="InterPro" id="IPR036388">
    <property type="entry name" value="WH-like_DNA-bd_sf"/>
</dbReference>
<dbReference type="SUPFAM" id="SSF46785">
    <property type="entry name" value="Winged helix' DNA-binding domain"/>
    <property type="match status" value="1"/>
</dbReference>
<proteinExistence type="inferred from homology"/>
<evidence type="ECO:0000256" key="1">
    <source>
        <dbReference type="ARBA" id="ARBA00006479"/>
    </source>
</evidence>
<reference evidence="3 4" key="1">
    <citation type="submission" date="2019-05" db="EMBL/GenBank/DDBJ databases">
        <title>Georgenia *** sp. nov., and Georgenia *** sp. nov., isolated from the intestinal contents of plateau pika (Ochotona curzoniae) in the Qinghai-Tibet plateau of China.</title>
        <authorList>
            <person name="Tian Z."/>
        </authorList>
    </citation>
    <scope>NUCLEOTIDE SEQUENCE [LARGE SCALE GENOMIC DNA]</scope>
    <source>
        <strain evidence="3 4">Z294</strain>
    </source>
</reference>
<dbReference type="PANTHER" id="PTHR18964">
    <property type="entry name" value="ROK (REPRESSOR, ORF, KINASE) FAMILY"/>
    <property type="match status" value="1"/>
</dbReference>